<reference evidence="1" key="1">
    <citation type="submission" date="2022-03" db="EMBL/GenBank/DDBJ databases">
        <title>Genome Identification and Characterization of new species Bdellovibrio reynosense LBG001 sp. nov. from a Mexico soil sample.</title>
        <authorList>
            <person name="Camilli A."/>
            <person name="Ajao Y."/>
            <person name="Guo X."/>
        </authorList>
    </citation>
    <scope>NUCLEOTIDE SEQUENCE</scope>
    <source>
        <strain evidence="1">LBG001</strain>
    </source>
</reference>
<accession>A0ABY4C6V8</accession>
<dbReference type="Gene3D" id="1.10.1510.10">
    <property type="entry name" value="Uncharacterised protein YqeY/AIM41 PF09424, N-terminal domain"/>
    <property type="match status" value="1"/>
</dbReference>
<dbReference type="Proteomes" id="UP000830116">
    <property type="component" value="Chromosome"/>
</dbReference>
<dbReference type="EMBL" id="CP093442">
    <property type="protein sequence ID" value="UOF00209.1"/>
    <property type="molecule type" value="Genomic_DNA"/>
</dbReference>
<dbReference type="InterPro" id="IPR023168">
    <property type="entry name" value="GatB_Yqey_C_2"/>
</dbReference>
<gene>
    <name evidence="1" type="ORF">MNR06_10900</name>
</gene>
<dbReference type="PANTHER" id="PTHR28055">
    <property type="entry name" value="ALTERED INHERITANCE OF MITOCHONDRIA PROTEIN 41, MITOCHONDRIAL"/>
    <property type="match status" value="1"/>
</dbReference>
<organism evidence="1 2">
    <name type="scientific">Bdellovibrio reynosensis</name>
    <dbReference type="NCBI Taxonomy" id="2835041"/>
    <lineage>
        <taxon>Bacteria</taxon>
        <taxon>Pseudomonadati</taxon>
        <taxon>Bdellovibrionota</taxon>
        <taxon>Bdellovibrionia</taxon>
        <taxon>Bdellovibrionales</taxon>
        <taxon>Pseudobdellovibrionaceae</taxon>
        <taxon>Bdellovibrio</taxon>
    </lineage>
</organism>
<protein>
    <submittedName>
        <fullName evidence="1">GatB/YqeY domain-containing protein</fullName>
    </submittedName>
</protein>
<proteinExistence type="predicted"/>
<dbReference type="InterPro" id="IPR042184">
    <property type="entry name" value="YqeY/Aim41_N"/>
</dbReference>
<evidence type="ECO:0000313" key="2">
    <source>
        <dbReference type="Proteomes" id="UP000830116"/>
    </source>
</evidence>
<keyword evidence="2" id="KW-1185">Reference proteome</keyword>
<dbReference type="Pfam" id="PF09424">
    <property type="entry name" value="YqeY"/>
    <property type="match status" value="1"/>
</dbReference>
<dbReference type="SUPFAM" id="SSF89095">
    <property type="entry name" value="GatB/YqeY motif"/>
    <property type="match status" value="1"/>
</dbReference>
<dbReference type="InterPro" id="IPR019004">
    <property type="entry name" value="YqeY/Aim41"/>
</dbReference>
<sequence length="148" mass="16144">MEIREKISADVKAAMIAKDSAKLGALRMLQAAIKNREIEVRPEAITADDVMAVLKKLVKQRKESIDQFQQAGRQDLVDQESAELKVLEVYLPAQMGREQIEALVTEVIAALGAKTVKDMGPVMKEVIAKSGGTADNKIVSEVIKSKLA</sequence>
<dbReference type="PANTHER" id="PTHR28055:SF1">
    <property type="entry name" value="ALTERED INHERITANCE OF MITOCHONDRIA PROTEIN 41, MITOCHONDRIAL"/>
    <property type="match status" value="1"/>
</dbReference>
<name>A0ABY4C6V8_9BACT</name>
<dbReference type="Gene3D" id="1.10.10.410">
    <property type="match status" value="1"/>
</dbReference>
<dbReference type="InterPro" id="IPR003789">
    <property type="entry name" value="Asn/Gln_tRNA_amidoTrase-B-like"/>
</dbReference>
<evidence type="ECO:0000313" key="1">
    <source>
        <dbReference type="EMBL" id="UOF00209.1"/>
    </source>
</evidence>
<dbReference type="RefSeq" id="WP_243535950.1">
    <property type="nucleotide sequence ID" value="NZ_CP093442.1"/>
</dbReference>